<proteinExistence type="predicted"/>
<dbReference type="HOGENOM" id="CLU_1988700_0_0_6"/>
<dbReference type="PATRIC" id="fig|1261127.3.peg.5494"/>
<evidence type="ECO:0000313" key="1">
    <source>
        <dbReference type="EMBL" id="AKE62119.1"/>
    </source>
</evidence>
<reference evidence="1 2" key="1">
    <citation type="submission" date="2015-03" db="EMBL/GenBank/DDBJ databases">
        <title>Complete genome sequence of Citrobacter amalonaticus Y19.</title>
        <authorList>
            <person name="Park S."/>
        </authorList>
    </citation>
    <scope>NUCLEOTIDE SEQUENCE [LARGE SCALE GENOMIC DNA]</scope>
    <source>
        <strain evidence="1 2">Y19</strain>
        <plasmid evidence="2">Plasmid</plasmid>
    </source>
</reference>
<gene>
    <name evidence="1" type="ORF">F384_26485</name>
</gene>
<dbReference type="AlphaFoldDB" id="A0A0F6U0P9"/>
<name>A0A0F6U0P9_CITAM</name>
<dbReference type="EMBL" id="CP011133">
    <property type="protein sequence ID" value="AKE62119.1"/>
    <property type="molecule type" value="Genomic_DNA"/>
</dbReference>
<accession>A0A0F6U0P9</accession>
<sequence length="125" mass="13747">MFLVNMTAYLASPEQREMGVIDVDQQVSHALRELLTFNTCPSEDVMTDKAKEFAEIATSLCNKYKADGVLVYAKTFFMPVLVSALSARGIVSYVTYAPKVTSVDNSGSVSRNYKHVDLVRADIAA</sequence>
<organism evidence="1 2">
    <name type="scientific">Citrobacter amalonaticus Y19</name>
    <dbReference type="NCBI Taxonomy" id="1261127"/>
    <lineage>
        <taxon>Bacteria</taxon>
        <taxon>Pseudomonadati</taxon>
        <taxon>Pseudomonadota</taxon>
        <taxon>Gammaproteobacteria</taxon>
        <taxon>Enterobacterales</taxon>
        <taxon>Enterobacteriaceae</taxon>
        <taxon>Citrobacter</taxon>
    </lineage>
</organism>
<geneLocation type="plasmid" evidence="1">
    <name>unnamed</name>
</geneLocation>
<keyword evidence="1" id="KW-0614">Plasmid</keyword>
<dbReference type="Proteomes" id="UP000034085">
    <property type="component" value="Plasmid"/>
</dbReference>
<evidence type="ECO:0000313" key="2">
    <source>
        <dbReference type="Proteomes" id="UP000034085"/>
    </source>
</evidence>
<dbReference type="KEGG" id="cama:F384_26485"/>
<dbReference type="OrthoDB" id="6626054at2"/>
<dbReference type="RefSeq" id="WP_008786632.1">
    <property type="nucleotide sequence ID" value="NZ_CP011133.1"/>
</dbReference>
<protein>
    <submittedName>
        <fullName evidence="1">Uncharacterized protein</fullName>
    </submittedName>
</protein>